<evidence type="ECO:0000313" key="3">
    <source>
        <dbReference type="Proteomes" id="UP000494363"/>
    </source>
</evidence>
<organism evidence="2 3">
    <name type="scientific">Paraburkholderia humisilvae</name>
    <dbReference type="NCBI Taxonomy" id="627669"/>
    <lineage>
        <taxon>Bacteria</taxon>
        <taxon>Pseudomonadati</taxon>
        <taxon>Pseudomonadota</taxon>
        <taxon>Betaproteobacteria</taxon>
        <taxon>Burkholderiales</taxon>
        <taxon>Burkholderiaceae</taxon>
        <taxon>Paraburkholderia</taxon>
    </lineage>
</organism>
<keyword evidence="1" id="KW-0812">Transmembrane</keyword>
<accession>A0A6J5D5I3</accession>
<keyword evidence="1" id="KW-1133">Transmembrane helix</keyword>
<dbReference type="AlphaFoldDB" id="A0A6J5D5I3"/>
<dbReference type="PANTHER" id="PTHR36394:SF1">
    <property type="entry name" value="OS01G0277700 PROTEIN"/>
    <property type="match status" value="1"/>
</dbReference>
<feature type="transmembrane region" description="Helical" evidence="1">
    <location>
        <begin position="330"/>
        <end position="357"/>
    </location>
</feature>
<feature type="transmembrane region" description="Helical" evidence="1">
    <location>
        <begin position="127"/>
        <end position="147"/>
    </location>
</feature>
<evidence type="ECO:0008006" key="4">
    <source>
        <dbReference type="Google" id="ProtNLM"/>
    </source>
</evidence>
<feature type="transmembrane region" description="Helical" evidence="1">
    <location>
        <begin position="369"/>
        <end position="387"/>
    </location>
</feature>
<dbReference type="PANTHER" id="PTHR36394">
    <property type="entry name" value="OS01G0277700 PROTEIN"/>
    <property type="match status" value="1"/>
</dbReference>
<protein>
    <recommendedName>
        <fullName evidence="4">Nickel/cobalt efflux system</fullName>
    </recommendedName>
</protein>
<keyword evidence="3" id="KW-1185">Reference proteome</keyword>
<evidence type="ECO:0000256" key="1">
    <source>
        <dbReference type="SAM" id="Phobius"/>
    </source>
</evidence>
<keyword evidence="1" id="KW-0472">Membrane</keyword>
<gene>
    <name evidence="2" type="ORF">LMG29542_00671</name>
</gene>
<name>A0A6J5D5I3_9BURK</name>
<dbReference type="EMBL" id="CADIKH010000003">
    <property type="protein sequence ID" value="CAB3748462.1"/>
    <property type="molecule type" value="Genomic_DNA"/>
</dbReference>
<dbReference type="Proteomes" id="UP000494363">
    <property type="component" value="Unassembled WGS sequence"/>
</dbReference>
<reference evidence="2 3" key="1">
    <citation type="submission" date="2020-04" db="EMBL/GenBank/DDBJ databases">
        <authorList>
            <person name="De Canck E."/>
        </authorList>
    </citation>
    <scope>NUCLEOTIDE SEQUENCE [LARGE SCALE GENOMIC DNA]</scope>
    <source>
        <strain evidence="2 3">LMG 29542</strain>
    </source>
</reference>
<feature type="transmembrane region" description="Helical" evidence="1">
    <location>
        <begin position="301"/>
        <end position="324"/>
    </location>
</feature>
<proteinExistence type="predicted"/>
<sequence>MTRRTIASKYKLQLALSPPGRVRGIQGGRRKAIGHIMDLLTEGLHTESAGVLVGTVLVVGVLHTIVPDHWLPITLIARQRAWSRTETARAALLVGIGHVVTTLVLAAMVWLVGVVVTEEFGHWVDTLSSLALVAIGLWIAVSSWFNLHSGDGHGHMNEQHGHTHEFSRLIASDGSANRIHGPALQRINSEHGALHLSIYEFGRSPRFRFTSSRPDSVTNVTVETCRDDGIHQTFALARHGEYWESLEEIPEPHEFDASIMVGHDESGRSYQVVFTERKRHDHGQSYHHRSNKGTPRKISSLTMLLLILGSSPMVEGIPVFFAAGKYGLSLIFIMALVFAASTILTYVLVCVFWATSLQRVNFGAVERHGEVLSGAFIALVGIASWMFPVL</sequence>
<feature type="transmembrane region" description="Helical" evidence="1">
    <location>
        <begin position="92"/>
        <end position="115"/>
    </location>
</feature>
<evidence type="ECO:0000313" key="2">
    <source>
        <dbReference type="EMBL" id="CAB3748462.1"/>
    </source>
</evidence>